<evidence type="ECO:0000256" key="2">
    <source>
        <dbReference type="ARBA" id="ARBA00023002"/>
    </source>
</evidence>
<feature type="domain" description="NADH:flavin oxidoreductase/NADH oxidase N-terminal" evidence="3">
    <location>
        <begin position="8"/>
        <end position="337"/>
    </location>
</feature>
<dbReference type="EMBL" id="JACEIP010000002">
    <property type="protein sequence ID" value="MBA4541727.1"/>
    <property type="molecule type" value="Genomic_DNA"/>
</dbReference>
<dbReference type="RefSeq" id="WP_033101007.1">
    <property type="nucleotide sequence ID" value="NZ_JACEIP010000002.1"/>
</dbReference>
<dbReference type="Gene3D" id="3.20.20.70">
    <property type="entry name" value="Aldolase class I"/>
    <property type="match status" value="1"/>
</dbReference>
<evidence type="ECO:0000313" key="4">
    <source>
        <dbReference type="EMBL" id="MBA4541727.1"/>
    </source>
</evidence>
<evidence type="ECO:0000259" key="3">
    <source>
        <dbReference type="Pfam" id="PF00724"/>
    </source>
</evidence>
<keyword evidence="2" id="KW-0560">Oxidoreductase</keyword>
<keyword evidence="1" id="KW-0285">Flavoprotein</keyword>
<accession>A0A7W1X7X3</accession>
<dbReference type="Pfam" id="PF00724">
    <property type="entry name" value="Oxidored_FMN"/>
    <property type="match status" value="1"/>
</dbReference>
<dbReference type="AlphaFoldDB" id="A0A7W1X7X3"/>
<protein>
    <submittedName>
        <fullName evidence="4">NADH-dependent flavin oxidoreductase</fullName>
    </submittedName>
</protein>
<comment type="caution">
    <text evidence="4">The sequence shown here is derived from an EMBL/GenBank/DDBJ whole genome shotgun (WGS) entry which is preliminary data.</text>
</comment>
<sequence>MIKKYEPIFKPFTFPSGITIRNRILMAPLTTASAFENGMVTQDELAFYEKRSGGAGALITACAYVEKIGKAVAGGFSADSDKMIPSLRKVAKSIQGKGSKAILQIFHGGSMVSPQTIGGETPVSASAVRAARDWTVTPREMTEQEIDNVIKAFGEATRRAIEAGFDGVEIHGANMYLIQQFFSPYSNRRTDQWGGTLEKRMRFPLAVVKSVLNTVKKHAKNPFLVGYRISPEEAEEPGITIEDTFQLLDKLAEENLDYIHLSIGELWKGSIRNKEETEPLLLRIHERIGDKIPLIGVGSVWHPDEVLQALEKGIPLVALGRALIVEPEWVQKVQKGRVNAIRKSLSAQDKEKLVIPDPMWEGFSAIPGWLPIREDQ</sequence>
<dbReference type="PANTHER" id="PTHR43656">
    <property type="entry name" value="BINDING OXIDOREDUCTASE, PUTATIVE (AFU_ORTHOLOGUE AFUA_2G08260)-RELATED"/>
    <property type="match status" value="1"/>
</dbReference>
<dbReference type="PANTHER" id="PTHR43656:SF2">
    <property type="entry name" value="BINDING OXIDOREDUCTASE, PUTATIVE (AFU_ORTHOLOGUE AFUA_2G08260)-RELATED"/>
    <property type="match status" value="1"/>
</dbReference>
<reference evidence="4 5" key="1">
    <citation type="submission" date="2020-07" db="EMBL/GenBank/DDBJ databases">
        <authorList>
            <person name="Feng H."/>
        </authorList>
    </citation>
    <scope>NUCLEOTIDE SEQUENCE [LARGE SCALE GENOMIC DNA]</scope>
    <source>
        <strain evidence="5">s-11</strain>
    </source>
</reference>
<dbReference type="InterPro" id="IPR051799">
    <property type="entry name" value="NADH_flavin_oxidoreductase"/>
</dbReference>
<evidence type="ECO:0000313" key="5">
    <source>
        <dbReference type="Proteomes" id="UP000530514"/>
    </source>
</evidence>
<dbReference type="InterPro" id="IPR013785">
    <property type="entry name" value="Aldolase_TIM"/>
</dbReference>
<dbReference type="InterPro" id="IPR001155">
    <property type="entry name" value="OxRdtase_FMN_N"/>
</dbReference>
<proteinExistence type="predicted"/>
<dbReference type="SUPFAM" id="SSF51395">
    <property type="entry name" value="FMN-linked oxidoreductases"/>
    <property type="match status" value="1"/>
</dbReference>
<dbReference type="Proteomes" id="UP000530514">
    <property type="component" value="Unassembled WGS sequence"/>
</dbReference>
<evidence type="ECO:0000256" key="1">
    <source>
        <dbReference type="ARBA" id="ARBA00022630"/>
    </source>
</evidence>
<gene>
    <name evidence="4" type="ORF">H1164_02270</name>
</gene>
<dbReference type="GO" id="GO:0016491">
    <property type="term" value="F:oxidoreductase activity"/>
    <property type="evidence" value="ECO:0007669"/>
    <property type="project" value="UniProtKB-KW"/>
</dbReference>
<keyword evidence="5" id="KW-1185">Reference proteome</keyword>
<dbReference type="GO" id="GO:0010181">
    <property type="term" value="F:FMN binding"/>
    <property type="evidence" value="ECO:0007669"/>
    <property type="project" value="InterPro"/>
</dbReference>
<dbReference type="OrthoDB" id="9772736at2"/>
<name>A0A7W1X7X3_9BACL</name>
<organism evidence="4 5">
    <name type="scientific">Thermoactinomyces daqus</name>
    <dbReference type="NCBI Taxonomy" id="1329516"/>
    <lineage>
        <taxon>Bacteria</taxon>
        <taxon>Bacillati</taxon>
        <taxon>Bacillota</taxon>
        <taxon>Bacilli</taxon>
        <taxon>Bacillales</taxon>
        <taxon>Thermoactinomycetaceae</taxon>
        <taxon>Thermoactinomyces</taxon>
    </lineage>
</organism>
<dbReference type="CDD" id="cd04735">
    <property type="entry name" value="OYE_like_4_FMN"/>
    <property type="match status" value="1"/>
</dbReference>